<keyword evidence="1" id="KW-0175">Coiled coil</keyword>
<organism evidence="3 4">
    <name type="scientific">Panicum virgatum</name>
    <name type="common">Blackwell switchgrass</name>
    <dbReference type="NCBI Taxonomy" id="38727"/>
    <lineage>
        <taxon>Eukaryota</taxon>
        <taxon>Viridiplantae</taxon>
        <taxon>Streptophyta</taxon>
        <taxon>Embryophyta</taxon>
        <taxon>Tracheophyta</taxon>
        <taxon>Spermatophyta</taxon>
        <taxon>Magnoliopsida</taxon>
        <taxon>Liliopsida</taxon>
        <taxon>Poales</taxon>
        <taxon>Poaceae</taxon>
        <taxon>PACMAD clade</taxon>
        <taxon>Panicoideae</taxon>
        <taxon>Panicodae</taxon>
        <taxon>Paniceae</taxon>
        <taxon>Panicinae</taxon>
        <taxon>Panicum</taxon>
        <taxon>Panicum sect. Hiantes</taxon>
    </lineage>
</organism>
<comment type="caution">
    <text evidence="3">The sequence shown here is derived from an EMBL/GenBank/DDBJ whole genome shotgun (WGS) entry which is preliminary data.</text>
</comment>
<evidence type="ECO:0000313" key="4">
    <source>
        <dbReference type="Proteomes" id="UP000823388"/>
    </source>
</evidence>
<name>A0A8T0PV30_PANVG</name>
<feature type="region of interest" description="Disordered" evidence="2">
    <location>
        <begin position="666"/>
        <end position="686"/>
    </location>
</feature>
<feature type="compositionally biased region" description="Polar residues" evidence="2">
    <location>
        <begin position="846"/>
        <end position="857"/>
    </location>
</feature>
<evidence type="ECO:0000313" key="3">
    <source>
        <dbReference type="EMBL" id="KAG2564182.1"/>
    </source>
</evidence>
<feature type="region of interest" description="Disordered" evidence="2">
    <location>
        <begin position="19"/>
        <end position="114"/>
    </location>
</feature>
<feature type="compositionally biased region" description="Low complexity" evidence="2">
    <location>
        <begin position="677"/>
        <end position="686"/>
    </location>
</feature>
<evidence type="ECO:0000256" key="1">
    <source>
        <dbReference type="SAM" id="Coils"/>
    </source>
</evidence>
<dbReference type="InterPro" id="IPR038808">
    <property type="entry name" value="MOS1-like"/>
</dbReference>
<dbReference type="Proteomes" id="UP000823388">
    <property type="component" value="Chromosome 8K"/>
</dbReference>
<feature type="region of interest" description="Disordered" evidence="2">
    <location>
        <begin position="842"/>
        <end position="864"/>
    </location>
</feature>
<feature type="region of interest" description="Disordered" evidence="2">
    <location>
        <begin position="934"/>
        <end position="966"/>
    </location>
</feature>
<dbReference type="EMBL" id="CM029051">
    <property type="protein sequence ID" value="KAG2564182.1"/>
    <property type="molecule type" value="Genomic_DNA"/>
</dbReference>
<protein>
    <submittedName>
        <fullName evidence="3">Uncharacterized protein</fullName>
    </submittedName>
</protein>
<accession>A0A8T0PV30</accession>
<feature type="coiled-coil region" evidence="1">
    <location>
        <begin position="1183"/>
        <end position="1210"/>
    </location>
</feature>
<reference evidence="3" key="1">
    <citation type="submission" date="2020-05" db="EMBL/GenBank/DDBJ databases">
        <title>WGS assembly of Panicum virgatum.</title>
        <authorList>
            <person name="Lovell J.T."/>
            <person name="Jenkins J."/>
            <person name="Shu S."/>
            <person name="Juenger T.E."/>
            <person name="Schmutz J."/>
        </authorList>
    </citation>
    <scope>NUCLEOTIDE SEQUENCE</scope>
    <source>
        <strain evidence="3">AP13</strain>
    </source>
</reference>
<gene>
    <name evidence="3" type="ORF">PVAP13_8KG390100</name>
</gene>
<proteinExistence type="predicted"/>
<sequence length="1462" mass="156026">MAAGTARAPAADKRWGFAAAAAAPTRTPAVGVPGTAPRPSNMSARRDDLPWGERTMSPAPNAWGSSSLLSLKNDRGSGSFGNINDRPSTGGSSRTSTDGSDLLDSPLARGGTMHDSTSVISHLQIADLRSGSSQFPCSQTSFSDVLKAPLRTIAKRRPTSYGKGFTLSADDFPVLVSKNSQSNIQQGHSFQGRPTFSSVTMAARDEQRKIPITGGDPVSATNFSMEAQPAQLHAAQTPDICMPPPCVDYWNPPPDHPPDRNAIWHGGAASYGPCKPADTPGSFFESFSHNGQFLLSQGGEARHGTVPGGYHPENKDSCCAHVPADAWIKELPHLMLGKVKDNHSDARALEKQVINKDVALLEKIKCLNIKARNLHKKDVPSAVGFPHCAGSGEGLFLSPKPYPHKCVEAGARTRDLPVTDGRLYRCTRPALQKARNLHAGNKSEISSCRESKVKHPETIDLEAYHVTNDLPFSVVISDIPSAFDMANSVSESINHVPIGTSNVSAAANLVVVDLSEGHVTKFSEGRKLGGSADNLVCGVGNTSRNNRRSSVMDTASDIWGPGWEEHSAVDYLQVAMTNTHEDQPFAGDILQQVHVRTGDDMLSSPDYEIQLSSRGLSAQHARQLQKEGMGKLQQNATALAKLEELNRSSFVQNQKLNDMPLQADKNLHKQSAGGDGTTKNDTSTSDTCCTASATANGTKTFTVPISYVPPPGTAGVNRGPLTHNVVPSAKKTDINMLEHTAQKWGAQPHDGSAPNHLQVGDREGLVHKKENISRVSTPASDTADASNGPLIQNVIPSAKSTAINMIHIDQKGASESCDSMAPMLLQMKDKRRQVHSQERILRGPPASQSAGGNNGSLIHNVLPSPKNNGINMTGYIVRKSASQSLENSAPKHLQMEDRRRQVLSQERVLRERSNMAESTENIITVAGTLVETQNAEAKPHADLSTQSKNRRPASQHVFGNENTEASSVHKTHVSGVVINNAIIPVQVSSVRGFTVGSIMLGDASLASVNQEKTVAKKVHDDVKNRCASPKQTKQSGMNQHGVQRFKSEAGGLNCMEIPAPTQPSMNESIVSQNLAPVKTSEMERHAHKPACKELGLQNLKQMLLADNNTSSDNSSTSKLDTKTPDKKALGAPAAPEAVVQTEPDNREDGQTSKHLGRSSAASNQGIMNSSASAAPDHNEQETNSLVLKIMQELSDQLDQVEKQLESSTHVASSQPTQMISLPGYTWGEHHAIHGRRQYHGQRNMWINYAMNSHIDGRVVTQKAALPTAHLLPGPVSVPVPQYNYNVPGVNSATGWMWDTSEGVLISDTSEVLGLGTAITAGSIAEPTQNIYRVGQVDLHGAVGGMAYGAAVGAASPEVWYQPGLELEQLNPAWFPHDGMHHHGGTGVYLPGMGHGAGAQTHGGGATGYVAGPMVGVGGLDYLLVPVGPPVAAWTGTGGTTASAGRPAEAWEAAYSSEHMYYF</sequence>
<feature type="compositionally biased region" description="Basic and acidic residues" evidence="2">
    <location>
        <begin position="1119"/>
        <end position="1128"/>
    </location>
</feature>
<feature type="compositionally biased region" description="Low complexity" evidence="2">
    <location>
        <begin position="86"/>
        <end position="107"/>
    </location>
</feature>
<keyword evidence="4" id="KW-1185">Reference proteome</keyword>
<dbReference type="PANTHER" id="PTHR34805:SF2">
    <property type="entry name" value="BAT2 N-TERMINAL DOMAIN-CONTAINING PROTEIN"/>
    <property type="match status" value="1"/>
</dbReference>
<evidence type="ECO:0000256" key="2">
    <source>
        <dbReference type="SAM" id="MobiDB-lite"/>
    </source>
</evidence>
<feature type="compositionally biased region" description="Polar residues" evidence="2">
    <location>
        <begin position="1159"/>
        <end position="1172"/>
    </location>
</feature>
<feature type="region of interest" description="Disordered" evidence="2">
    <location>
        <begin position="1107"/>
        <end position="1180"/>
    </location>
</feature>
<feature type="compositionally biased region" description="Low complexity" evidence="2">
    <location>
        <begin position="1107"/>
        <end position="1118"/>
    </location>
</feature>
<dbReference type="PANTHER" id="PTHR34805">
    <property type="entry name" value="PROTEIN MODIFIER OF SNC1 1"/>
    <property type="match status" value="1"/>
</dbReference>
<dbReference type="GO" id="GO:0040029">
    <property type="term" value="P:epigenetic regulation of gene expression"/>
    <property type="evidence" value="ECO:0007669"/>
    <property type="project" value="TreeGrafter"/>
</dbReference>